<evidence type="ECO:0000313" key="1">
    <source>
        <dbReference type="EMBL" id="JAH85703.1"/>
    </source>
</evidence>
<organism evidence="1">
    <name type="scientific">Anguilla anguilla</name>
    <name type="common">European freshwater eel</name>
    <name type="synonym">Muraena anguilla</name>
    <dbReference type="NCBI Taxonomy" id="7936"/>
    <lineage>
        <taxon>Eukaryota</taxon>
        <taxon>Metazoa</taxon>
        <taxon>Chordata</taxon>
        <taxon>Craniata</taxon>
        <taxon>Vertebrata</taxon>
        <taxon>Euteleostomi</taxon>
        <taxon>Actinopterygii</taxon>
        <taxon>Neopterygii</taxon>
        <taxon>Teleostei</taxon>
        <taxon>Anguilliformes</taxon>
        <taxon>Anguillidae</taxon>
        <taxon>Anguilla</taxon>
    </lineage>
</organism>
<reference evidence="1" key="2">
    <citation type="journal article" date="2015" name="Fish Shellfish Immunol.">
        <title>Early steps in the European eel (Anguilla anguilla)-Vibrio vulnificus interaction in the gills: Role of the RtxA13 toxin.</title>
        <authorList>
            <person name="Callol A."/>
            <person name="Pajuelo D."/>
            <person name="Ebbesson L."/>
            <person name="Teles M."/>
            <person name="MacKenzie S."/>
            <person name="Amaro C."/>
        </authorList>
    </citation>
    <scope>NUCLEOTIDE SEQUENCE</scope>
</reference>
<name>A0A0E9W884_ANGAN</name>
<dbReference type="AlphaFoldDB" id="A0A0E9W884"/>
<reference evidence="1" key="1">
    <citation type="submission" date="2014-11" db="EMBL/GenBank/DDBJ databases">
        <authorList>
            <person name="Amaro Gonzalez C."/>
        </authorList>
    </citation>
    <scope>NUCLEOTIDE SEQUENCE</scope>
</reference>
<accession>A0A0E9W884</accession>
<sequence>MRRKRMQFRNAIQYSTTDRKKCHVSVKYGHKTKTTVTKPDVHSFFFRKQNMTKSQFL</sequence>
<protein>
    <submittedName>
        <fullName evidence="1">Uncharacterized protein</fullName>
    </submittedName>
</protein>
<proteinExistence type="predicted"/>
<dbReference type="EMBL" id="GBXM01022874">
    <property type="protein sequence ID" value="JAH85703.1"/>
    <property type="molecule type" value="Transcribed_RNA"/>
</dbReference>